<name>A0A9Q8T0U7_9PEZI</name>
<evidence type="ECO:0000259" key="3">
    <source>
        <dbReference type="Pfam" id="PF20237"/>
    </source>
</evidence>
<proteinExistence type="predicted"/>
<dbReference type="RefSeq" id="XP_049147774.1">
    <property type="nucleotide sequence ID" value="XM_049290629.1"/>
</dbReference>
<dbReference type="Pfam" id="PF20237">
    <property type="entry name" value="DUF6594"/>
    <property type="match status" value="1"/>
</dbReference>
<protein>
    <recommendedName>
        <fullName evidence="3">DUF6594 domain-containing protein</fullName>
    </recommendedName>
</protein>
<feature type="domain" description="DUF6594" evidence="3">
    <location>
        <begin position="57"/>
        <end position="149"/>
    </location>
</feature>
<dbReference type="PANTHER" id="PTHR34502:SF5">
    <property type="entry name" value="DUF6594 DOMAIN-CONTAINING PROTEIN"/>
    <property type="match status" value="1"/>
</dbReference>
<evidence type="ECO:0000313" key="4">
    <source>
        <dbReference type="EMBL" id="UQC86162.1"/>
    </source>
</evidence>
<dbReference type="InterPro" id="IPR046529">
    <property type="entry name" value="DUF6594"/>
</dbReference>
<keyword evidence="5" id="KW-1185">Reference proteome</keyword>
<dbReference type="EMBL" id="CP019478">
    <property type="protein sequence ID" value="UQC86162.1"/>
    <property type="molecule type" value="Genomic_DNA"/>
</dbReference>
<keyword evidence="2" id="KW-0472">Membrane</keyword>
<organism evidence="4 5">
    <name type="scientific">Colletotrichum lupini</name>
    <dbReference type="NCBI Taxonomy" id="145971"/>
    <lineage>
        <taxon>Eukaryota</taxon>
        <taxon>Fungi</taxon>
        <taxon>Dikarya</taxon>
        <taxon>Ascomycota</taxon>
        <taxon>Pezizomycotina</taxon>
        <taxon>Sordariomycetes</taxon>
        <taxon>Hypocreomycetidae</taxon>
        <taxon>Glomerellales</taxon>
        <taxon>Glomerellaceae</taxon>
        <taxon>Colletotrichum</taxon>
        <taxon>Colletotrichum acutatum species complex</taxon>
    </lineage>
</organism>
<sequence length="575" mass="66004">MAARAQRRNGFLDMTGIEAMAWNQAKQDDTFNIGVIEQHSKVRLHLTRTSPWYGFRMIPTNVRIAYFSEKLRPDDTRTYNEEKISRYSDTILAALSAALPTLATLVLYFVQNMLHRIGLVIVLTMIFSFLFALLTRAKMAEIFAAAAAFGLWSPRTSIRLRVLEIEVIDSRKFIFCLYSNEPSISRNWCKNVSYRIRDIKWNALALFINFMRIVGGGSSRGSFVFGEFLPPRGIHAPSRDLLNFKQPVLIRSLAFEVSDSHVTHGVKLNHSSRPNFLSIKPFTNMTIQRRCNCNGGFTGSDTEQKDHDHPLMIDQQDKHLMQQITKPNIMPPQIPQHSRSDRSTRIAHHPIFPRNGPQKRHTLHTDSHRQRQETNLQKISISTTWAAPITSEARNLRSAPRLPILRPPQWKHGTDAPAVIGNLRSQLREPMTEPHLRFLLKAPVRWWVDPGTVYFTLKVLAFAAFIHRLADPYHKMFHITYTQPSTMASCVEPKESDHQCKFFFVLFPSPISSDYVMRVMCGWILNATIVGAEFFGYLVLSKSYIDERTTRTPRHVKRDAPSQTFNGFSLDLQAQ</sequence>
<dbReference type="KEGG" id="clup:CLUP02_11662"/>
<keyword evidence="2" id="KW-0812">Transmembrane</keyword>
<dbReference type="Proteomes" id="UP000830671">
    <property type="component" value="Chromosome 6"/>
</dbReference>
<feature type="transmembrane region" description="Helical" evidence="2">
    <location>
        <begin position="515"/>
        <end position="540"/>
    </location>
</feature>
<reference evidence="4" key="1">
    <citation type="journal article" date="2021" name="Mol. Plant Microbe Interact.">
        <title>Complete Genome Sequence of the Plant-Pathogenic Fungus Colletotrichum lupini.</title>
        <authorList>
            <person name="Baroncelli R."/>
            <person name="Pensec F."/>
            <person name="Da Lio D."/>
            <person name="Boufleur T."/>
            <person name="Vicente I."/>
            <person name="Sarrocco S."/>
            <person name="Picot A."/>
            <person name="Baraldi E."/>
            <person name="Sukno S."/>
            <person name="Thon M."/>
            <person name="Le Floch G."/>
        </authorList>
    </citation>
    <scope>NUCLEOTIDE SEQUENCE</scope>
    <source>
        <strain evidence="4">IMI 504893</strain>
    </source>
</reference>
<accession>A0A9Q8T0U7</accession>
<feature type="transmembrane region" description="Helical" evidence="2">
    <location>
        <begin position="116"/>
        <end position="134"/>
    </location>
</feature>
<feature type="transmembrane region" description="Helical" evidence="2">
    <location>
        <begin position="446"/>
        <end position="466"/>
    </location>
</feature>
<feature type="region of interest" description="Disordered" evidence="1">
    <location>
        <begin position="349"/>
        <end position="374"/>
    </location>
</feature>
<evidence type="ECO:0000313" key="5">
    <source>
        <dbReference type="Proteomes" id="UP000830671"/>
    </source>
</evidence>
<feature type="transmembrane region" description="Helical" evidence="2">
    <location>
        <begin position="91"/>
        <end position="110"/>
    </location>
</feature>
<dbReference type="PANTHER" id="PTHR34502">
    <property type="entry name" value="DUF6594 DOMAIN-CONTAINING PROTEIN-RELATED"/>
    <property type="match status" value="1"/>
</dbReference>
<keyword evidence="2" id="KW-1133">Transmembrane helix</keyword>
<gene>
    <name evidence="4" type="ORF">CLUP02_11662</name>
</gene>
<evidence type="ECO:0000256" key="2">
    <source>
        <dbReference type="SAM" id="Phobius"/>
    </source>
</evidence>
<dbReference type="GeneID" id="73345639"/>
<dbReference type="AlphaFoldDB" id="A0A9Q8T0U7"/>
<feature type="compositionally biased region" description="Basic and acidic residues" evidence="1">
    <location>
        <begin position="363"/>
        <end position="372"/>
    </location>
</feature>
<evidence type="ECO:0000256" key="1">
    <source>
        <dbReference type="SAM" id="MobiDB-lite"/>
    </source>
</evidence>